<evidence type="ECO:0000313" key="2">
    <source>
        <dbReference type="Proteomes" id="UP000215433"/>
    </source>
</evidence>
<organism evidence="1 2">
    <name type="scientific">Bifidobacterium vansinderenii</name>
    <dbReference type="NCBI Taxonomy" id="1984871"/>
    <lineage>
        <taxon>Bacteria</taxon>
        <taxon>Bacillati</taxon>
        <taxon>Actinomycetota</taxon>
        <taxon>Actinomycetes</taxon>
        <taxon>Bifidobacteriales</taxon>
        <taxon>Bifidobacteriaceae</taxon>
        <taxon>Bifidobacterium</taxon>
    </lineage>
</organism>
<protein>
    <submittedName>
        <fullName evidence="1">Uncharacterized protein</fullName>
    </submittedName>
</protein>
<reference evidence="1 2" key="1">
    <citation type="submission" date="2017-05" db="EMBL/GenBank/DDBJ databases">
        <title>Bifidobacterium vansinderenii sp. nov.</title>
        <authorList>
            <person name="Lugli G.A."/>
            <person name="Duranti S."/>
            <person name="Mangifesta M."/>
        </authorList>
    </citation>
    <scope>NUCLEOTIDE SEQUENCE [LARGE SCALE GENOMIC DNA]</scope>
    <source>
        <strain evidence="1 2">Tam10B</strain>
    </source>
</reference>
<evidence type="ECO:0000313" key="1">
    <source>
        <dbReference type="EMBL" id="OXN01482.1"/>
    </source>
</evidence>
<dbReference type="EMBL" id="NEWD01000004">
    <property type="protein sequence ID" value="OXN01482.1"/>
    <property type="molecule type" value="Genomic_DNA"/>
</dbReference>
<keyword evidence="2" id="KW-1185">Reference proteome</keyword>
<dbReference type="Proteomes" id="UP000215433">
    <property type="component" value="Unassembled WGS sequence"/>
</dbReference>
<sequence>MKPGDTRITLKAGGVTTTIPVTVTQAEPENLWPAAPLPVSANGITFSDAGSGRIHVTGTSTGYATLSVNTSLPGAGTYTTTGGQGFNGSVLYMQVKAAGATVLNPSTTSVTLTAAQTGSVQCQIVVAPGQTVDTTVTPALTKTA</sequence>
<gene>
    <name evidence="1" type="ORF">Tam10B_0485</name>
</gene>
<comment type="caution">
    <text evidence="1">The sequence shown here is derived from an EMBL/GenBank/DDBJ whole genome shotgun (WGS) entry which is preliminary data.</text>
</comment>
<proteinExistence type="predicted"/>
<dbReference type="AlphaFoldDB" id="A0A229W0W2"/>
<name>A0A229W0W2_9BIFI</name>
<accession>A0A229W0W2</accession>